<dbReference type="EMBL" id="CAJVPY010053670">
    <property type="protein sequence ID" value="CAG8816273.1"/>
    <property type="molecule type" value="Genomic_DNA"/>
</dbReference>
<dbReference type="PANTHER" id="PTHR35152:SF1">
    <property type="entry name" value="DOMAIN SIGNALLING PROTEIN, PUTATIVE (AFU_ORTHOLOGUE AFUA_5G11310)-RELATED"/>
    <property type="match status" value="1"/>
</dbReference>
<protein>
    <submittedName>
        <fullName evidence="1">25644_t:CDS:1</fullName>
    </submittedName>
</protein>
<feature type="non-terminal residue" evidence="1">
    <location>
        <position position="211"/>
    </location>
</feature>
<name>A0A9N9K7Y8_9GLOM</name>
<dbReference type="Proteomes" id="UP000789405">
    <property type="component" value="Unassembled WGS sequence"/>
</dbReference>
<evidence type="ECO:0000313" key="2">
    <source>
        <dbReference type="Proteomes" id="UP000789405"/>
    </source>
</evidence>
<proteinExistence type="predicted"/>
<reference evidence="1" key="1">
    <citation type="submission" date="2021-06" db="EMBL/GenBank/DDBJ databases">
        <authorList>
            <person name="Kallberg Y."/>
            <person name="Tangrot J."/>
            <person name="Rosling A."/>
        </authorList>
    </citation>
    <scope>NUCLEOTIDE SEQUENCE</scope>
    <source>
        <strain evidence="1">MA453B</strain>
    </source>
</reference>
<sequence length="211" mass="23958">AAIFNEEGSVLVSVDGLLPLVKIGDNEEFQQLSLEDDVFHSIYQLTNEWETVNQWLPHVEEAQKMQNKRKVSRSTIFIESFMINARQLADSLNIPLVESGILYDQILFTGYESSSTEKQQALGKINLDNEDSMYDYTQPQTLLSQQKEESGQILFVVKQIKSHEGINSDSSNTINIINRNKCKGIIENFQKLGFRFADPRLIAPIMAQKVG</sequence>
<dbReference type="OrthoDB" id="264015at2759"/>
<comment type="caution">
    <text evidence="1">The sequence shown here is derived from an EMBL/GenBank/DDBJ whole genome shotgun (WGS) entry which is preliminary data.</text>
</comment>
<feature type="non-terminal residue" evidence="1">
    <location>
        <position position="1"/>
    </location>
</feature>
<dbReference type="PANTHER" id="PTHR35152">
    <property type="entry name" value="DOMAIN SIGNALLING PROTEIN, PUTATIVE (AFU_ORTHOLOGUE AFUA_5G11310)-RELATED"/>
    <property type="match status" value="1"/>
</dbReference>
<evidence type="ECO:0000313" key="1">
    <source>
        <dbReference type="EMBL" id="CAG8816273.1"/>
    </source>
</evidence>
<accession>A0A9N9K7Y8</accession>
<organism evidence="1 2">
    <name type="scientific">Dentiscutata erythropus</name>
    <dbReference type="NCBI Taxonomy" id="1348616"/>
    <lineage>
        <taxon>Eukaryota</taxon>
        <taxon>Fungi</taxon>
        <taxon>Fungi incertae sedis</taxon>
        <taxon>Mucoromycota</taxon>
        <taxon>Glomeromycotina</taxon>
        <taxon>Glomeromycetes</taxon>
        <taxon>Diversisporales</taxon>
        <taxon>Gigasporaceae</taxon>
        <taxon>Dentiscutata</taxon>
    </lineage>
</organism>
<gene>
    <name evidence="1" type="ORF">DERYTH_LOCUS26262</name>
</gene>
<keyword evidence="2" id="KW-1185">Reference proteome</keyword>
<dbReference type="AlphaFoldDB" id="A0A9N9K7Y8"/>